<dbReference type="GO" id="GO:0000981">
    <property type="term" value="F:DNA-binding transcription factor activity, RNA polymerase II-specific"/>
    <property type="evidence" value="ECO:0007669"/>
    <property type="project" value="TreeGrafter"/>
</dbReference>
<evidence type="ECO:0008006" key="9">
    <source>
        <dbReference type="Google" id="ProtNLM"/>
    </source>
</evidence>
<feature type="region of interest" description="Disordered" evidence="6">
    <location>
        <begin position="551"/>
        <end position="573"/>
    </location>
</feature>
<dbReference type="InterPro" id="IPR051089">
    <property type="entry name" value="prtT"/>
</dbReference>
<keyword evidence="2" id="KW-0805">Transcription regulation</keyword>
<evidence type="ECO:0000256" key="4">
    <source>
        <dbReference type="ARBA" id="ARBA00023163"/>
    </source>
</evidence>
<dbReference type="PANTHER" id="PTHR31845:SF21">
    <property type="entry name" value="REGULATORY PROTEIN LEU3"/>
    <property type="match status" value="1"/>
</dbReference>
<evidence type="ECO:0000256" key="6">
    <source>
        <dbReference type="SAM" id="MobiDB-lite"/>
    </source>
</evidence>
<evidence type="ECO:0000256" key="1">
    <source>
        <dbReference type="ARBA" id="ARBA00004123"/>
    </source>
</evidence>
<dbReference type="RefSeq" id="XP_024767107.1">
    <property type="nucleotide sequence ID" value="XM_024920221.1"/>
</dbReference>
<keyword evidence="4" id="KW-0804">Transcription</keyword>
<keyword evidence="3" id="KW-0238">DNA-binding</keyword>
<dbReference type="PANTHER" id="PTHR31845">
    <property type="entry name" value="FINGER DOMAIN PROTEIN, PUTATIVE-RELATED"/>
    <property type="match status" value="1"/>
</dbReference>
<feature type="compositionally biased region" description="Low complexity" evidence="6">
    <location>
        <begin position="24"/>
        <end position="40"/>
    </location>
</feature>
<dbReference type="GeneID" id="36628790"/>
<dbReference type="Proteomes" id="UP000241690">
    <property type="component" value="Unassembled WGS sequence"/>
</dbReference>
<evidence type="ECO:0000256" key="2">
    <source>
        <dbReference type="ARBA" id="ARBA00023015"/>
    </source>
</evidence>
<dbReference type="GO" id="GO:0005634">
    <property type="term" value="C:nucleus"/>
    <property type="evidence" value="ECO:0007669"/>
    <property type="project" value="UniProtKB-SubCell"/>
</dbReference>
<dbReference type="CDD" id="cd12148">
    <property type="entry name" value="fungal_TF_MHR"/>
    <property type="match status" value="1"/>
</dbReference>
<evidence type="ECO:0000313" key="7">
    <source>
        <dbReference type="EMBL" id="PTB47430.1"/>
    </source>
</evidence>
<keyword evidence="8" id="KW-1185">Reference proteome</keyword>
<comment type="subcellular location">
    <subcellularLocation>
        <location evidence="1">Nucleus</location>
    </subcellularLocation>
</comment>
<evidence type="ECO:0000313" key="8">
    <source>
        <dbReference type="Proteomes" id="UP000241690"/>
    </source>
</evidence>
<dbReference type="AlphaFoldDB" id="A0A2T3ZRJ0"/>
<reference evidence="7 8" key="1">
    <citation type="submission" date="2016-07" db="EMBL/GenBank/DDBJ databases">
        <title>Multiple horizontal gene transfer events from other fungi enriched the ability of initially mycotrophic Trichoderma (Ascomycota) to feed on dead plant biomass.</title>
        <authorList>
            <consortium name="DOE Joint Genome Institute"/>
            <person name="Aerts A."/>
            <person name="Atanasova L."/>
            <person name="Chenthamara K."/>
            <person name="Zhang J."/>
            <person name="Grujic M."/>
            <person name="Henrissat B."/>
            <person name="Kuo A."/>
            <person name="Salamov A."/>
            <person name="Lipzen A."/>
            <person name="Labutti K."/>
            <person name="Barry K."/>
            <person name="Miao Y."/>
            <person name="Rahimi M.J."/>
            <person name="Shen Q."/>
            <person name="Grigoriev I.V."/>
            <person name="Kubicek C.P."/>
            <person name="Druzhinina I.S."/>
        </authorList>
    </citation>
    <scope>NUCLEOTIDE SEQUENCE [LARGE SCALE GENOMIC DNA]</scope>
    <source>
        <strain evidence="7 8">CBS 226.95</strain>
    </source>
</reference>
<sequence>MTRATDQFDVLKTFGDMPARNSDPPSAAPTASASSPPICASTIPEPIEAQRLSESNQSNHSADLSSSRYLFEPKFANGGMSISQRASVTRQIESVALSPNQIDLYFNIYYTYYHTGLPMLPPSVSPDVVYKASPVLFWTIVVTAARHDCTDFSLLPALMPAVKRLLWTTIASPPHTLPSLQAMILLCLWTFPVSTMPEDITYILAGLLKSGAIHVGLHRPEILELYSRNRAPLGKAELFQAVRAWCCIYLAVEGASLGNGHLPVLPHDRTIQKVASEANPYELPEPLYIGILTQRFLNKVHMAFGSLEDSYKVSMLSLFEPDLQELEVKMAAYQSHRSSIYYSAVNFQLKAYAIFDDEDSDTRRLAVLRAFTAALGYIDALRRGDEADVPMRYLPFPLLRMCFTAAVFISKVLHSSYGQFVNQDLAKAAFATCISVHKQCSVEDNDMDGRVTTVLPQLWGIHKDIFEASPTLPPRLSLRSRSFLSIAHDGLWQWRAVYAGKPSNGAPSIPPPLISPVSMGLLSPTTAVDPSERSLSTNSVSLSHASHIVLPTEPVNISGQRQNSNRNDDDQQQQYLQEPTPSGFTVSDNAAHESWTSTCDANDTLTSMGLVDQYAMPLDLLFSSHAMEPGSSRDANFAELLMIGQEMTTS</sequence>
<proteinExistence type="predicted"/>
<keyword evidence="5" id="KW-0539">Nucleus</keyword>
<protein>
    <recommendedName>
        <fullName evidence="9">Transcription factor domain-containing protein</fullName>
    </recommendedName>
</protein>
<evidence type="ECO:0000256" key="3">
    <source>
        <dbReference type="ARBA" id="ARBA00023125"/>
    </source>
</evidence>
<name>A0A2T3ZRJ0_TRIHA</name>
<feature type="region of interest" description="Disordered" evidence="6">
    <location>
        <begin position="1"/>
        <end position="40"/>
    </location>
</feature>
<gene>
    <name evidence="7" type="ORF">M431DRAFT_514381</name>
</gene>
<organism evidence="7 8">
    <name type="scientific">Trichoderma harzianum CBS 226.95</name>
    <dbReference type="NCBI Taxonomy" id="983964"/>
    <lineage>
        <taxon>Eukaryota</taxon>
        <taxon>Fungi</taxon>
        <taxon>Dikarya</taxon>
        <taxon>Ascomycota</taxon>
        <taxon>Pezizomycotina</taxon>
        <taxon>Sordariomycetes</taxon>
        <taxon>Hypocreomycetidae</taxon>
        <taxon>Hypocreales</taxon>
        <taxon>Hypocreaceae</taxon>
        <taxon>Trichoderma</taxon>
    </lineage>
</organism>
<dbReference type="EMBL" id="KZ679725">
    <property type="protein sequence ID" value="PTB47430.1"/>
    <property type="molecule type" value="Genomic_DNA"/>
</dbReference>
<dbReference type="GO" id="GO:0000976">
    <property type="term" value="F:transcription cis-regulatory region binding"/>
    <property type="evidence" value="ECO:0007669"/>
    <property type="project" value="TreeGrafter"/>
</dbReference>
<dbReference type="STRING" id="983964.A0A2T3ZRJ0"/>
<accession>A0A2T3ZRJ0</accession>
<evidence type="ECO:0000256" key="5">
    <source>
        <dbReference type="ARBA" id="ARBA00023242"/>
    </source>
</evidence>